<protein>
    <recommendedName>
        <fullName evidence="1">Death domain-containing protein</fullName>
    </recommendedName>
</protein>
<sequence length="251" mass="29173">MGITESKLKKYRSSQDKQIKRLENRIDQIFTRMNDGEFRINKVEESHNKVVSALDETKKRFDDLLMHITVDSESNKEGWKTMKEENIRNQKHRDRIERMLCTFGSERSSLASPTTIDEWIGKVHIGTLISIVDEQKILKIKRCISASHIKMVGRHLGLREHDICEIEVDLRHQLAAEAAYQMLIKWKNKMGQKATVGCLTECLFEAAKEDPRSINVESLTEAILFYDTTCVNLRRTQSLKRFSTGSMNWIK</sequence>
<dbReference type="OrthoDB" id="10278277at2759"/>
<gene>
    <name evidence="2" type="ORF">MCOR_30538</name>
</gene>
<dbReference type="Proteomes" id="UP000507470">
    <property type="component" value="Unassembled WGS sequence"/>
</dbReference>
<dbReference type="InterPro" id="IPR000488">
    <property type="entry name" value="Death_dom"/>
</dbReference>
<accession>A0A6J8CM47</accession>
<feature type="domain" description="Death" evidence="1">
    <location>
        <begin position="150"/>
        <end position="210"/>
    </location>
</feature>
<dbReference type="Gene3D" id="1.10.533.10">
    <property type="entry name" value="Death Domain, Fas"/>
    <property type="match status" value="1"/>
</dbReference>
<evidence type="ECO:0000313" key="2">
    <source>
        <dbReference type="EMBL" id="CAC5395920.1"/>
    </source>
</evidence>
<name>A0A6J8CM47_MYTCO</name>
<dbReference type="CDD" id="cd01670">
    <property type="entry name" value="Death"/>
    <property type="match status" value="1"/>
</dbReference>
<dbReference type="GO" id="GO:0007165">
    <property type="term" value="P:signal transduction"/>
    <property type="evidence" value="ECO:0007669"/>
    <property type="project" value="InterPro"/>
</dbReference>
<dbReference type="PROSITE" id="PS50017">
    <property type="entry name" value="DEATH_DOMAIN"/>
    <property type="match status" value="1"/>
</dbReference>
<dbReference type="EMBL" id="CACVKT020005596">
    <property type="protein sequence ID" value="CAC5395920.1"/>
    <property type="molecule type" value="Genomic_DNA"/>
</dbReference>
<dbReference type="Pfam" id="PF00531">
    <property type="entry name" value="Death"/>
    <property type="match status" value="1"/>
</dbReference>
<dbReference type="InterPro" id="IPR011029">
    <property type="entry name" value="DEATH-like_dom_sf"/>
</dbReference>
<dbReference type="SUPFAM" id="SSF47986">
    <property type="entry name" value="DEATH domain"/>
    <property type="match status" value="1"/>
</dbReference>
<dbReference type="AlphaFoldDB" id="A0A6J8CM47"/>
<reference evidence="2 3" key="1">
    <citation type="submission" date="2020-06" db="EMBL/GenBank/DDBJ databases">
        <authorList>
            <person name="Li R."/>
            <person name="Bekaert M."/>
        </authorList>
    </citation>
    <scope>NUCLEOTIDE SEQUENCE [LARGE SCALE GENOMIC DNA]</scope>
    <source>
        <strain evidence="3">wild</strain>
    </source>
</reference>
<evidence type="ECO:0000259" key="1">
    <source>
        <dbReference type="PROSITE" id="PS50017"/>
    </source>
</evidence>
<proteinExistence type="predicted"/>
<organism evidence="2 3">
    <name type="scientific">Mytilus coruscus</name>
    <name type="common">Sea mussel</name>
    <dbReference type="NCBI Taxonomy" id="42192"/>
    <lineage>
        <taxon>Eukaryota</taxon>
        <taxon>Metazoa</taxon>
        <taxon>Spiralia</taxon>
        <taxon>Lophotrochozoa</taxon>
        <taxon>Mollusca</taxon>
        <taxon>Bivalvia</taxon>
        <taxon>Autobranchia</taxon>
        <taxon>Pteriomorphia</taxon>
        <taxon>Mytilida</taxon>
        <taxon>Mytiloidea</taxon>
        <taxon>Mytilidae</taxon>
        <taxon>Mytilinae</taxon>
        <taxon>Mytilus</taxon>
    </lineage>
</organism>
<evidence type="ECO:0000313" key="3">
    <source>
        <dbReference type="Proteomes" id="UP000507470"/>
    </source>
</evidence>
<keyword evidence="3" id="KW-1185">Reference proteome</keyword>